<comment type="caution">
    <text evidence="2">The sequence shown here is derived from an EMBL/GenBank/DDBJ whole genome shotgun (WGS) entry which is preliminary data.</text>
</comment>
<keyword evidence="3" id="KW-1185">Reference proteome</keyword>
<dbReference type="Pfam" id="PF07963">
    <property type="entry name" value="N_methyl"/>
    <property type="match status" value="1"/>
</dbReference>
<gene>
    <name evidence="2" type="ORF">H9W84_08025</name>
</gene>
<name>A0A9X1US75_9GAMM</name>
<sequence length="309" mass="33473">MARYHQHTHGFTLIELMISLVLGLLISAAVIQIYLTNVQSTTVQKSGSELQEASIFGLQQLEAHLRLANLGNTETKITDTTPNGGIVLSWDNLGLPSTSSTTSAMFLPYLTHTAGDKKWESNSNTDINSDQLTIQFTNTTGQTMFDCESAEVANKQRVIERYFLRSVTGDNSTGAVKNLALVCDAGRIEGTAVTGLSADYRTGGSEFIMGVDQFKILLGVQDANNQMMYLPSSTYTSLSGTHPPIIAVKIGLIVHGSTPIIGSNEITSFTLLGQSQNLKSDTTRKKLVRRTYESTTLLRNARVVAVSSS</sequence>
<keyword evidence="1" id="KW-0472">Membrane</keyword>
<dbReference type="InterPro" id="IPR012902">
    <property type="entry name" value="N_methyl_site"/>
</dbReference>
<dbReference type="Pfam" id="PF16074">
    <property type="entry name" value="PilW"/>
    <property type="match status" value="1"/>
</dbReference>
<evidence type="ECO:0000313" key="3">
    <source>
        <dbReference type="Proteomes" id="UP001139238"/>
    </source>
</evidence>
<dbReference type="InterPro" id="IPR045584">
    <property type="entry name" value="Pilin-like"/>
</dbReference>
<dbReference type="PROSITE" id="PS00409">
    <property type="entry name" value="PROKAR_NTER_METHYL"/>
    <property type="match status" value="1"/>
</dbReference>
<organism evidence="2 3">
    <name type="scientific">Moraxella tetraodonis</name>
    <dbReference type="NCBI Taxonomy" id="2767221"/>
    <lineage>
        <taxon>Bacteria</taxon>
        <taxon>Pseudomonadati</taxon>
        <taxon>Pseudomonadota</taxon>
        <taxon>Gammaproteobacteria</taxon>
        <taxon>Moraxellales</taxon>
        <taxon>Moraxellaceae</taxon>
        <taxon>Moraxella</taxon>
    </lineage>
</organism>
<dbReference type="RefSeq" id="WP_239742903.1">
    <property type="nucleotide sequence ID" value="NZ_JACSYB010000001.1"/>
</dbReference>
<dbReference type="Proteomes" id="UP001139238">
    <property type="component" value="Unassembled WGS sequence"/>
</dbReference>
<accession>A0A9X1US75</accession>
<dbReference type="EMBL" id="JACSYB010000001">
    <property type="protein sequence ID" value="MCG8148071.1"/>
    <property type="molecule type" value="Genomic_DNA"/>
</dbReference>
<evidence type="ECO:0000313" key="2">
    <source>
        <dbReference type="EMBL" id="MCG8148071.1"/>
    </source>
</evidence>
<dbReference type="Gene3D" id="3.30.700.10">
    <property type="entry name" value="Glycoprotein, Type 4 Pilin"/>
    <property type="match status" value="1"/>
</dbReference>
<proteinExistence type="predicted"/>
<dbReference type="InterPro" id="IPR032092">
    <property type="entry name" value="PilW"/>
</dbReference>
<dbReference type="GO" id="GO:0043683">
    <property type="term" value="P:type IV pilus assembly"/>
    <property type="evidence" value="ECO:0007669"/>
    <property type="project" value="InterPro"/>
</dbReference>
<protein>
    <submittedName>
        <fullName evidence="2">PilW family protein</fullName>
    </submittedName>
</protein>
<reference evidence="2" key="1">
    <citation type="submission" date="2021-08" db="EMBL/GenBank/DDBJ databases">
        <title>Complete genome sequence of Moraxella sp strain PS-22.</title>
        <authorList>
            <person name="Das S.K."/>
        </authorList>
    </citation>
    <scope>NUCLEOTIDE SEQUENCE</scope>
    <source>
        <strain evidence="2">PS-22</strain>
    </source>
</reference>
<keyword evidence="1" id="KW-1133">Transmembrane helix</keyword>
<dbReference type="NCBIfam" id="TIGR02532">
    <property type="entry name" value="IV_pilin_GFxxxE"/>
    <property type="match status" value="1"/>
</dbReference>
<dbReference type="AlphaFoldDB" id="A0A9X1US75"/>
<dbReference type="SUPFAM" id="SSF54523">
    <property type="entry name" value="Pili subunits"/>
    <property type="match status" value="1"/>
</dbReference>
<keyword evidence="1" id="KW-0812">Transmembrane</keyword>
<evidence type="ECO:0000256" key="1">
    <source>
        <dbReference type="SAM" id="Phobius"/>
    </source>
</evidence>
<feature type="transmembrane region" description="Helical" evidence="1">
    <location>
        <begin position="12"/>
        <end position="35"/>
    </location>
</feature>